<accession>A0ABN8ITJ3</accession>
<evidence type="ECO:0000313" key="2">
    <source>
        <dbReference type="Proteomes" id="UP000837857"/>
    </source>
</evidence>
<organism evidence="1 2">
    <name type="scientific">Iphiclides podalirius</name>
    <name type="common">scarce swallowtail</name>
    <dbReference type="NCBI Taxonomy" id="110791"/>
    <lineage>
        <taxon>Eukaryota</taxon>
        <taxon>Metazoa</taxon>
        <taxon>Ecdysozoa</taxon>
        <taxon>Arthropoda</taxon>
        <taxon>Hexapoda</taxon>
        <taxon>Insecta</taxon>
        <taxon>Pterygota</taxon>
        <taxon>Neoptera</taxon>
        <taxon>Endopterygota</taxon>
        <taxon>Lepidoptera</taxon>
        <taxon>Glossata</taxon>
        <taxon>Ditrysia</taxon>
        <taxon>Papilionoidea</taxon>
        <taxon>Papilionidae</taxon>
        <taxon>Papilioninae</taxon>
        <taxon>Iphiclides</taxon>
    </lineage>
</organism>
<name>A0ABN8ITJ3_9NEOP</name>
<keyword evidence="2" id="KW-1185">Reference proteome</keyword>
<feature type="non-terminal residue" evidence="1">
    <location>
        <position position="1"/>
    </location>
</feature>
<gene>
    <name evidence="1" type="ORF">IPOD504_LOCUS13419</name>
</gene>
<evidence type="ECO:0000313" key="1">
    <source>
        <dbReference type="EMBL" id="CAH2066415.1"/>
    </source>
</evidence>
<sequence>MYSLRVVRERPPCRTRTCLKLHHPTPNVSISLERQTPTSPPRRVAIDPPSYVKRYSAILSDTDRYQAVFHTYGRDTRRRRGRLEAWKPDA</sequence>
<proteinExistence type="predicted"/>
<dbReference type="EMBL" id="OW152816">
    <property type="protein sequence ID" value="CAH2066415.1"/>
    <property type="molecule type" value="Genomic_DNA"/>
</dbReference>
<protein>
    <submittedName>
        <fullName evidence="1">Uncharacterized protein</fullName>
    </submittedName>
</protein>
<reference evidence="1" key="1">
    <citation type="submission" date="2022-03" db="EMBL/GenBank/DDBJ databases">
        <authorList>
            <person name="Martin H S."/>
        </authorList>
    </citation>
    <scope>NUCLEOTIDE SEQUENCE</scope>
</reference>
<dbReference type="Proteomes" id="UP000837857">
    <property type="component" value="Chromosome 4"/>
</dbReference>